<keyword evidence="2" id="KW-1133">Transmembrane helix</keyword>
<dbReference type="Proteomes" id="UP000245283">
    <property type="component" value="Unassembled WGS sequence"/>
</dbReference>
<dbReference type="Pfam" id="PF16316">
    <property type="entry name" value="DUF4956"/>
    <property type="match status" value="1"/>
</dbReference>
<feature type="transmembrane region" description="Helical" evidence="2">
    <location>
        <begin position="82"/>
        <end position="100"/>
    </location>
</feature>
<gene>
    <name evidence="3" type="ORF">DD236_00560</name>
</gene>
<dbReference type="RefSeq" id="WP_109092443.1">
    <property type="nucleotide sequence ID" value="NZ_JBQDFL010000034.1"/>
</dbReference>
<feature type="transmembrane region" description="Helical" evidence="2">
    <location>
        <begin position="106"/>
        <end position="125"/>
    </location>
</feature>
<evidence type="ECO:0000256" key="1">
    <source>
        <dbReference type="SAM" id="MobiDB-lite"/>
    </source>
</evidence>
<evidence type="ECO:0000313" key="4">
    <source>
        <dbReference type="Proteomes" id="UP000245283"/>
    </source>
</evidence>
<feature type="transmembrane region" description="Helical" evidence="2">
    <location>
        <begin position="30"/>
        <end position="48"/>
    </location>
</feature>
<dbReference type="OrthoDB" id="3827267at2"/>
<comment type="caution">
    <text evidence="3">The sequence shown here is derived from an EMBL/GenBank/DDBJ whole genome shotgun (WGS) entry which is preliminary data.</text>
</comment>
<dbReference type="AlphaFoldDB" id="A0A2V1K881"/>
<feature type="transmembrane region" description="Helical" evidence="2">
    <location>
        <begin position="54"/>
        <end position="70"/>
    </location>
</feature>
<dbReference type="InterPro" id="IPR032531">
    <property type="entry name" value="DUF4956"/>
</dbReference>
<protein>
    <submittedName>
        <fullName evidence="3">DUF4956 domain-containing protein</fullName>
    </submittedName>
</protein>
<accession>A0A2V1K881</accession>
<proteinExistence type="predicted"/>
<keyword evidence="2" id="KW-0812">Transmembrane</keyword>
<evidence type="ECO:0000313" key="3">
    <source>
        <dbReference type="EMBL" id="PWF26942.1"/>
    </source>
</evidence>
<reference evidence="4" key="1">
    <citation type="submission" date="2018-05" db="EMBL/GenBank/DDBJ databases">
        <authorList>
            <person name="Li Y."/>
        </authorList>
    </citation>
    <scope>NUCLEOTIDE SEQUENCE [LARGE SCALE GENOMIC DNA]</scope>
    <source>
        <strain evidence="4">sk1b4</strain>
    </source>
</reference>
<feature type="region of interest" description="Disordered" evidence="1">
    <location>
        <begin position="185"/>
        <end position="212"/>
    </location>
</feature>
<keyword evidence="4" id="KW-1185">Reference proteome</keyword>
<dbReference type="EMBL" id="QETB01000001">
    <property type="protein sequence ID" value="PWF26942.1"/>
    <property type="molecule type" value="Genomic_DNA"/>
</dbReference>
<keyword evidence="2" id="KW-0472">Membrane</keyword>
<organism evidence="3 4">
    <name type="scientific">Ancrocorticia populi</name>
    <dbReference type="NCBI Taxonomy" id="2175228"/>
    <lineage>
        <taxon>Bacteria</taxon>
        <taxon>Bacillati</taxon>
        <taxon>Actinomycetota</taxon>
        <taxon>Actinomycetes</taxon>
        <taxon>Actinomycetales</taxon>
        <taxon>Actinomycetaceae</taxon>
        <taxon>Ancrocorticia</taxon>
    </lineage>
</organism>
<name>A0A2V1K881_9ACTO</name>
<evidence type="ECO:0000256" key="2">
    <source>
        <dbReference type="SAM" id="Phobius"/>
    </source>
</evidence>
<feature type="transmembrane region" description="Helical" evidence="2">
    <location>
        <begin position="6"/>
        <end position="23"/>
    </location>
</feature>
<sequence>MNWILIAADVVLISILVLGFYRARHGRKDLVISFIGANIGVLIVAGALSSASTSSSLGVGLGLFGVLSIIRLRSTELEQYDVAYFFSSLAMGLLAGLGVGEPVLTVALMSLPVVALAIIDHPRFLGASRHQRMILDHAYPLESELKLQLERSLMAEVVDVSIVMTDMVQDKTIVDVTYKVDGRQKNSGLGKKQRSAHVKPGEDRLGIEDPASPWTLQAEESSIMVDER</sequence>